<dbReference type="Pfam" id="PF00615">
    <property type="entry name" value="RGS"/>
    <property type="match status" value="1"/>
</dbReference>
<feature type="transmembrane region" description="Helical" evidence="1">
    <location>
        <begin position="297"/>
        <end position="321"/>
    </location>
</feature>
<proteinExistence type="predicted"/>
<feature type="transmembrane region" description="Helical" evidence="1">
    <location>
        <begin position="272"/>
        <end position="291"/>
    </location>
</feature>
<dbReference type="SUPFAM" id="SSF48097">
    <property type="entry name" value="Regulator of G-protein signaling, RGS"/>
    <property type="match status" value="1"/>
</dbReference>
<dbReference type="InterPro" id="IPR036305">
    <property type="entry name" value="RGS_sf"/>
</dbReference>
<feature type="domain" description="RGS" evidence="2">
    <location>
        <begin position="190"/>
        <end position="254"/>
    </location>
</feature>
<organism evidence="3 4">
    <name type="scientific">Cladonia borealis</name>
    <dbReference type="NCBI Taxonomy" id="184061"/>
    <lineage>
        <taxon>Eukaryota</taxon>
        <taxon>Fungi</taxon>
        <taxon>Dikarya</taxon>
        <taxon>Ascomycota</taxon>
        <taxon>Pezizomycotina</taxon>
        <taxon>Lecanoromycetes</taxon>
        <taxon>OSLEUM clade</taxon>
        <taxon>Lecanoromycetidae</taxon>
        <taxon>Lecanorales</taxon>
        <taxon>Lecanorineae</taxon>
        <taxon>Cladoniaceae</taxon>
        <taxon>Cladonia</taxon>
    </lineage>
</organism>
<dbReference type="Proteomes" id="UP001166286">
    <property type="component" value="Unassembled WGS sequence"/>
</dbReference>
<reference evidence="3" key="1">
    <citation type="submission" date="2023-03" db="EMBL/GenBank/DDBJ databases">
        <title>Complete genome of Cladonia borealis.</title>
        <authorList>
            <person name="Park H."/>
        </authorList>
    </citation>
    <scope>NUCLEOTIDE SEQUENCE</scope>
    <source>
        <strain evidence="3">ANT050790</strain>
    </source>
</reference>
<keyword evidence="1" id="KW-0812">Transmembrane</keyword>
<evidence type="ECO:0000313" key="4">
    <source>
        <dbReference type="Proteomes" id="UP001166286"/>
    </source>
</evidence>
<keyword evidence="4" id="KW-1185">Reference proteome</keyword>
<name>A0AA39QTH0_9LECA</name>
<keyword evidence="1" id="KW-1133">Transmembrane helix</keyword>
<dbReference type="Gene3D" id="1.10.167.10">
    <property type="entry name" value="Regulator of G-protein Signalling 4, domain 2"/>
    <property type="match status" value="1"/>
</dbReference>
<evidence type="ECO:0000256" key="1">
    <source>
        <dbReference type="SAM" id="Phobius"/>
    </source>
</evidence>
<dbReference type="AlphaFoldDB" id="A0AA39QTH0"/>
<evidence type="ECO:0000313" key="3">
    <source>
        <dbReference type="EMBL" id="KAK0507576.1"/>
    </source>
</evidence>
<accession>A0AA39QTH0</accession>
<keyword evidence="1" id="KW-0472">Membrane</keyword>
<dbReference type="PANTHER" id="PTHR39466">
    <property type="entry name" value="RGS DOMAIN-CONTAINING PROTEIN"/>
    <property type="match status" value="1"/>
</dbReference>
<comment type="caution">
    <text evidence="3">The sequence shown here is derived from an EMBL/GenBank/DDBJ whole genome shotgun (WGS) entry which is preliminary data.</text>
</comment>
<dbReference type="EMBL" id="JAFEKC020000023">
    <property type="protein sequence ID" value="KAK0507576.1"/>
    <property type="molecule type" value="Genomic_DNA"/>
</dbReference>
<evidence type="ECO:0000259" key="2">
    <source>
        <dbReference type="Pfam" id="PF00615"/>
    </source>
</evidence>
<dbReference type="PANTHER" id="PTHR39466:SF1">
    <property type="entry name" value="RGS DOMAIN-CONTAINING PROTEIN"/>
    <property type="match status" value="1"/>
</dbReference>
<protein>
    <recommendedName>
        <fullName evidence="2">RGS domain-containing protein</fullName>
    </recommendedName>
</protein>
<feature type="transmembrane region" description="Helical" evidence="1">
    <location>
        <begin position="422"/>
        <end position="440"/>
    </location>
</feature>
<sequence>MSVLFYKRPDYVAKVPGPMNLTQCQIYVERTQKHRRAIPPELSFENVIQNRALPPCALQDFMDYLVYVSHDAENLQFWLWLQDYTRRFYAAPRSEQVLSPPWYQVEAPQPFGNDPNQQIPLPPSEMKRPGVNTYVVDFDKTEAPMSPTNFDKQSFLSGTTGHTKASAADSVADANAQMGLKWQAFSVQPFRSEINRVISHYLAPNSPRELNLSHRNRAAVLHALQHTTHPSALSLVKDMVEATLRGQSHPNFIRWSICNGNKPRVLFVRNSGIAHVVMAVILGVLLCLTHLPRWWRFFVFPLFFIGFDIGVAAYKGLCVIIHTNHHRALRPWEQFDDGASVSSFDRAADDEANISTDDVFSMTSRSRKGVSMETFGTSNSYSHELWVERYAKKPLMQKIFAKSIWVQDETIRILQDKIVMQSHIWAVLISLPLTAIFVALPRGNII</sequence>
<dbReference type="InterPro" id="IPR044926">
    <property type="entry name" value="RGS_subdomain_2"/>
</dbReference>
<gene>
    <name evidence="3" type="ORF">JMJ35_010099</name>
</gene>
<dbReference type="InterPro" id="IPR016137">
    <property type="entry name" value="RGS"/>
</dbReference>